<dbReference type="EMBL" id="FOFG01000004">
    <property type="protein sequence ID" value="SEQ33554.1"/>
    <property type="molecule type" value="Genomic_DNA"/>
</dbReference>
<evidence type="ECO:0000256" key="1">
    <source>
        <dbReference type="SAM" id="MobiDB-lite"/>
    </source>
</evidence>
<accession>A0A1H9F6E9</accession>
<organism evidence="2 3">
    <name type="scientific">Faunimonas pinastri</name>
    <dbReference type="NCBI Taxonomy" id="1855383"/>
    <lineage>
        <taxon>Bacteria</taxon>
        <taxon>Pseudomonadati</taxon>
        <taxon>Pseudomonadota</taxon>
        <taxon>Alphaproteobacteria</taxon>
        <taxon>Hyphomicrobiales</taxon>
        <taxon>Afifellaceae</taxon>
        <taxon>Faunimonas</taxon>
    </lineage>
</organism>
<sequence>MPRPTPRPGSRVQDRREADQRRSDRYEWRAWYKTARWRSLRLRQLQAEPLCRFCLEHGDLTPATVCDHVEPHRGDEGKFWVGPFQSLCPRHHNRDKQRAEHGREVLTFGADGWPKDRD</sequence>
<evidence type="ECO:0008006" key="4">
    <source>
        <dbReference type="Google" id="ProtNLM"/>
    </source>
</evidence>
<proteinExistence type="predicted"/>
<dbReference type="STRING" id="1855383.SAMN05216548_10418"/>
<feature type="compositionally biased region" description="Basic and acidic residues" evidence="1">
    <location>
        <begin position="12"/>
        <end position="22"/>
    </location>
</feature>
<gene>
    <name evidence="2" type="ORF">SAMN05216548_10418</name>
</gene>
<evidence type="ECO:0000313" key="2">
    <source>
        <dbReference type="EMBL" id="SEQ33554.1"/>
    </source>
</evidence>
<reference evidence="2 3" key="1">
    <citation type="submission" date="2016-10" db="EMBL/GenBank/DDBJ databases">
        <authorList>
            <person name="de Groot N.N."/>
        </authorList>
    </citation>
    <scope>NUCLEOTIDE SEQUENCE [LARGE SCALE GENOMIC DNA]</scope>
    <source>
        <strain evidence="2 3">A52C2</strain>
    </source>
</reference>
<feature type="region of interest" description="Disordered" evidence="1">
    <location>
        <begin position="1"/>
        <end position="22"/>
    </location>
</feature>
<feature type="region of interest" description="Disordered" evidence="1">
    <location>
        <begin position="92"/>
        <end position="118"/>
    </location>
</feature>
<dbReference type="AlphaFoldDB" id="A0A1H9F6E9"/>
<dbReference type="Proteomes" id="UP000199647">
    <property type="component" value="Unassembled WGS sequence"/>
</dbReference>
<evidence type="ECO:0000313" key="3">
    <source>
        <dbReference type="Proteomes" id="UP000199647"/>
    </source>
</evidence>
<name>A0A1H9F6E9_9HYPH</name>
<keyword evidence="3" id="KW-1185">Reference proteome</keyword>
<protein>
    <recommendedName>
        <fullName evidence="4">HNH endonuclease</fullName>
    </recommendedName>
</protein>